<feature type="compositionally biased region" description="Polar residues" evidence="1">
    <location>
        <begin position="169"/>
        <end position="184"/>
    </location>
</feature>
<organism evidence="2 3">
    <name type="scientific">Epicoccum nigrum</name>
    <name type="common">Soil fungus</name>
    <name type="synonym">Epicoccum purpurascens</name>
    <dbReference type="NCBI Taxonomy" id="105696"/>
    <lineage>
        <taxon>Eukaryota</taxon>
        <taxon>Fungi</taxon>
        <taxon>Dikarya</taxon>
        <taxon>Ascomycota</taxon>
        <taxon>Pezizomycotina</taxon>
        <taxon>Dothideomycetes</taxon>
        <taxon>Pleosporomycetidae</taxon>
        <taxon>Pleosporales</taxon>
        <taxon>Pleosporineae</taxon>
        <taxon>Didymellaceae</taxon>
        <taxon>Epicoccum</taxon>
    </lineage>
</organism>
<feature type="compositionally biased region" description="Polar residues" evidence="1">
    <location>
        <begin position="342"/>
        <end position="357"/>
    </location>
</feature>
<feature type="region of interest" description="Disordered" evidence="1">
    <location>
        <begin position="274"/>
        <end position="302"/>
    </location>
</feature>
<feature type="compositionally biased region" description="Basic and acidic residues" evidence="1">
    <location>
        <begin position="461"/>
        <end position="476"/>
    </location>
</feature>
<feature type="region of interest" description="Disordered" evidence="1">
    <location>
        <begin position="338"/>
        <end position="422"/>
    </location>
</feature>
<feature type="compositionally biased region" description="Low complexity" evidence="1">
    <location>
        <begin position="210"/>
        <end position="224"/>
    </location>
</feature>
<feature type="compositionally biased region" description="Polar residues" evidence="1">
    <location>
        <begin position="365"/>
        <end position="397"/>
    </location>
</feature>
<name>A0A1Y2M2Y6_EPING</name>
<feature type="compositionally biased region" description="Polar residues" evidence="1">
    <location>
        <begin position="281"/>
        <end position="290"/>
    </location>
</feature>
<feature type="region of interest" description="Disordered" evidence="1">
    <location>
        <begin position="210"/>
        <end position="259"/>
    </location>
</feature>
<dbReference type="EMBL" id="KZ107842">
    <property type="protein sequence ID" value="OSS50401.1"/>
    <property type="molecule type" value="Genomic_DNA"/>
</dbReference>
<proteinExistence type="predicted"/>
<dbReference type="OMA" id="REHAMAN"/>
<keyword evidence="3" id="KW-1185">Reference proteome</keyword>
<sequence length="502" mass="56312">MPLQKLPHTGPLSQHPQLHNRRRTLQTISELSTNEVPGLPDFVSSIGIESIRRIGHESVPGVAKVTPNPAKRESLPQQHSSPNVHASRPSINVTPNRGHEVSGRRLAQGRRPIPITTEQAEGWNAKRERARMRHELAYAEARAVQSKSDLRAEAAKSSRSSSIDKGSSQHALLQENKSFRLSNGENERRASLGSTKNYSASQYTMRLIASERTSTDSSSYQSRDSAIHRSRSVSSSTSYTSQNSPPLPPGTIPDMKGSFAEGVSQNTNLVAFGESARSKTLHTQRSSRTMSLPALRSQPESVPHKYMTATDLRQLRAQQGRPMSTQRARNQALAALTAANSHMRTTRTNQYSQPSRNSMHHNRHASLTSHPPNASAHRNSLRQQAQFEAQRRITSPSPAHLPERTSRSSLRRQSTDQPRKVSFEARTVPKRESLAQWKKEREHAMANLKTDHKARIQERVRRANEQEQEREKELVQMRKRSKKTERRSCFGRLLGMLRGGSG</sequence>
<feature type="compositionally biased region" description="Low complexity" evidence="1">
    <location>
        <begin position="232"/>
        <end position="244"/>
    </location>
</feature>
<feature type="compositionally biased region" description="Polar residues" evidence="1">
    <location>
        <begin position="75"/>
        <end position="95"/>
    </location>
</feature>
<feature type="region of interest" description="Disordered" evidence="1">
    <location>
        <begin position="59"/>
        <end position="128"/>
    </location>
</feature>
<dbReference type="Proteomes" id="UP000193240">
    <property type="component" value="Unassembled WGS sequence"/>
</dbReference>
<feature type="region of interest" description="Disordered" evidence="1">
    <location>
        <begin position="461"/>
        <end position="484"/>
    </location>
</feature>
<accession>A0A1Y2M2Y6</accession>
<feature type="compositionally biased region" description="Low complexity" evidence="1">
    <location>
        <begin position="157"/>
        <end position="168"/>
    </location>
</feature>
<feature type="region of interest" description="Disordered" evidence="1">
    <location>
        <begin position="143"/>
        <end position="197"/>
    </location>
</feature>
<evidence type="ECO:0000256" key="1">
    <source>
        <dbReference type="SAM" id="MobiDB-lite"/>
    </source>
</evidence>
<protein>
    <submittedName>
        <fullName evidence="2">Uncharacterized protein</fullName>
    </submittedName>
</protein>
<feature type="compositionally biased region" description="Basic and acidic residues" evidence="1">
    <location>
        <begin position="413"/>
        <end position="422"/>
    </location>
</feature>
<reference evidence="2 3" key="1">
    <citation type="journal article" date="2017" name="Genome Announc.">
        <title>Genome sequence of the saprophytic ascomycete Epicoccum nigrum ICMP 19927 strain isolated from New Zealand.</title>
        <authorList>
            <person name="Fokin M."/>
            <person name="Fleetwood D."/>
            <person name="Weir B.S."/>
            <person name="Villas-Boas S.G."/>
        </authorList>
    </citation>
    <scope>NUCLEOTIDE SEQUENCE [LARGE SCALE GENOMIC DNA]</scope>
    <source>
        <strain evidence="2 3">ICMP 19927</strain>
    </source>
</reference>
<evidence type="ECO:0000313" key="3">
    <source>
        <dbReference type="Proteomes" id="UP000193240"/>
    </source>
</evidence>
<dbReference type="InParanoid" id="A0A1Y2M2Y6"/>
<dbReference type="AlphaFoldDB" id="A0A1Y2M2Y6"/>
<gene>
    <name evidence="2" type="ORF">B5807_05040</name>
</gene>
<evidence type="ECO:0000313" key="2">
    <source>
        <dbReference type="EMBL" id="OSS50401.1"/>
    </source>
</evidence>
<feature type="region of interest" description="Disordered" evidence="1">
    <location>
        <begin position="1"/>
        <end position="20"/>
    </location>
</feature>